<dbReference type="AlphaFoldDB" id="A0A1Z5I9N9"/>
<comment type="caution">
    <text evidence="4">The sequence shown here is derived from an EMBL/GenBank/DDBJ whole genome shotgun (WGS) entry which is preliminary data.</text>
</comment>
<dbReference type="InterPro" id="IPR029055">
    <property type="entry name" value="Ntn_hydrolases_N"/>
</dbReference>
<evidence type="ECO:0000313" key="4">
    <source>
        <dbReference type="EMBL" id="GAW98331.1"/>
    </source>
</evidence>
<dbReference type="EMBL" id="BCMF01000001">
    <property type="protein sequence ID" value="GAW98331.1"/>
    <property type="molecule type" value="Genomic_DNA"/>
</dbReference>
<proteinExistence type="inferred from homology"/>
<dbReference type="RefSeq" id="WP_089108157.1">
    <property type="nucleotide sequence ID" value="NZ_BCMF01000001.1"/>
</dbReference>
<dbReference type="Proteomes" id="UP000198374">
    <property type="component" value="Unassembled WGS sequence"/>
</dbReference>
<dbReference type="GO" id="GO:0016787">
    <property type="term" value="F:hydrolase activity"/>
    <property type="evidence" value="ECO:0007669"/>
    <property type="project" value="UniProtKB-KW"/>
</dbReference>
<evidence type="ECO:0000313" key="5">
    <source>
        <dbReference type="Proteomes" id="UP000198374"/>
    </source>
</evidence>
<dbReference type="PANTHER" id="PTHR35527">
    <property type="entry name" value="CHOLOYLGLYCINE HYDROLASE"/>
    <property type="match status" value="1"/>
</dbReference>
<evidence type="ECO:0000256" key="1">
    <source>
        <dbReference type="ARBA" id="ARBA00006625"/>
    </source>
</evidence>
<name>A0A1Z5I9N9_9LACO</name>
<reference evidence="4 5" key="1">
    <citation type="submission" date="2015-11" db="EMBL/GenBank/DDBJ databases">
        <title>Draft genome sequences of new species of the genus Lactobacillus isolated from orchardgrass silage.</title>
        <authorList>
            <person name="Tohno M."/>
            <person name="Tanizawa Y."/>
            <person name="Arita M."/>
        </authorList>
    </citation>
    <scope>NUCLEOTIDE SEQUENCE [LARGE SCALE GENOMIC DNA]</scope>
    <source>
        <strain evidence="4 5">IWT30</strain>
    </source>
</reference>
<keyword evidence="2 4" id="KW-0378">Hydrolase</keyword>
<feature type="domain" description="Choloylglycine hydrolase/NAAA C-terminal" evidence="3">
    <location>
        <begin position="2"/>
        <end position="281"/>
    </location>
</feature>
<evidence type="ECO:0000259" key="3">
    <source>
        <dbReference type="Pfam" id="PF02275"/>
    </source>
</evidence>
<dbReference type="InterPro" id="IPR029132">
    <property type="entry name" value="CBAH/NAAA_C"/>
</dbReference>
<protein>
    <submittedName>
        <fullName evidence="4">Choloylglycine hydrolase</fullName>
    </submittedName>
</protein>
<dbReference type="Pfam" id="PF02275">
    <property type="entry name" value="CBAH"/>
    <property type="match status" value="1"/>
</dbReference>
<evidence type="ECO:0000256" key="2">
    <source>
        <dbReference type="ARBA" id="ARBA00022801"/>
    </source>
</evidence>
<dbReference type="SUPFAM" id="SSF56235">
    <property type="entry name" value="N-terminal nucleophile aminohydrolases (Ntn hydrolases)"/>
    <property type="match status" value="1"/>
</dbReference>
<organism evidence="4 5">
    <name type="scientific">Secundilactobacillus mixtipabuli</name>
    <dbReference type="NCBI Taxonomy" id="1435342"/>
    <lineage>
        <taxon>Bacteria</taxon>
        <taxon>Bacillati</taxon>
        <taxon>Bacillota</taxon>
        <taxon>Bacilli</taxon>
        <taxon>Lactobacillales</taxon>
        <taxon>Lactobacillaceae</taxon>
        <taxon>Secundilactobacillus</taxon>
    </lineage>
</organism>
<dbReference type="PANTHER" id="PTHR35527:SF2">
    <property type="entry name" value="HYDROLASE"/>
    <property type="match status" value="1"/>
</dbReference>
<dbReference type="InterPro" id="IPR052193">
    <property type="entry name" value="Peptidase_C59"/>
</dbReference>
<accession>A0A1Z5I9N9</accession>
<comment type="similarity">
    <text evidence="1">Belongs to the peptidase C59 family.</text>
</comment>
<keyword evidence="5" id="KW-1185">Reference proteome</keyword>
<sequence>MCTSLTLTTVDGTHLLARTMDFPNVDPWQPTVLETGTNWRPILGEQQRTQYRIVGSARHLNGHYLFGDGLNSAGLSCAELYFPNRVHYYDAPQNGMTNLTPQDFILWVLSHHSTIAEVAADLPNIALIGQVWYAENKVYPFHWLLADATGATAVLEPTAHALKLSADPVRVLTNTPELADHIRRVNQFLDTDEAHLASAASHWLAAKKPLPEGPIPTNRFIRTTINLWGQSQPATAAAGVTQAQSILQQVVIPRQSGKQPTNHNFTHYISIIDMSHLRYLQMPTNDDPKSTISL</sequence>
<gene>
    <name evidence="4" type="ORF">IWT30_00276</name>
</gene>
<dbReference type="OrthoDB" id="9794717at2"/>
<dbReference type="Gene3D" id="3.60.60.10">
    <property type="entry name" value="Penicillin V Acylase, Chain A"/>
    <property type="match status" value="1"/>
</dbReference>